<dbReference type="InterPro" id="IPR000629">
    <property type="entry name" value="RNA-helicase_DEAD-box_CS"/>
</dbReference>
<feature type="short sequence motif" description="Q motif" evidence="10">
    <location>
        <begin position="194"/>
        <end position="222"/>
    </location>
</feature>
<dbReference type="PROSITE" id="PS51192">
    <property type="entry name" value="HELICASE_ATP_BIND_1"/>
    <property type="match status" value="1"/>
</dbReference>
<keyword evidence="3 11" id="KW-0547">Nucleotide-binding</keyword>
<evidence type="ECO:0000256" key="9">
    <source>
        <dbReference type="PROSITE-ProRule" id="PRU00047"/>
    </source>
</evidence>
<dbReference type="InterPro" id="IPR001878">
    <property type="entry name" value="Znf_CCHC"/>
</dbReference>
<sequence>MSFDDDLPSSSFGDNNGFGGDSRGRGQGRGRGRGRGRGGGDGGGGGRGGGSCYNCGKEGHMSRSCPKKEGNSGMDFFGGSGGGGGFGGSGGRGGNCFNCGEEGHISRNCPKEKTNSRRNKSDGDSFGGGFGTLDSKGTGCKTEEPERPPPLFCPKEVEESMLFDLGVKTGVNFEAYDKIPMKVTGEEPIPPPVTTFQEMNLRNVLLENVSKAEFPRPTPIQKYSIPILMNQRDLMACAQTGSGKTAAFLLPMLHYILENDIESHSFEDVAQPVGLVLAPTRELAIQIFQEARKFSLQTVIKNSCIYGGVATNFQLRRMKEQGCHIIIATPGKLLFFLGMGKISLKSLKFLVFDEADRMLDLGFIDDMEKLVAHPDMPPKGERLTMMFSATFPEEVQRCALRFLDNYLFLVAGQVGAANKDVCQTIVQVAKFEKRDKLAEYLRSFEDSQEKVLVFVEMKRQADFVGTYLSTNGFRSVTLHGGRYQEQREEALSAFRSNQYRVLVATSVAARGLDIRGVGYVINYDLPKSADEYVHRIGRTGRVGNRGQAVSFYDPEQDLNLAKDLVRILTDAEQEVPSWLRSAADGGGGATYSGSGQFASTDIRNQNDGFEASGGWSHLGGPVAQEDDDVWDD</sequence>
<dbReference type="PROSITE" id="PS00039">
    <property type="entry name" value="DEAD_ATP_HELICASE"/>
    <property type="match status" value="1"/>
</dbReference>
<dbReference type="GO" id="GO:0003723">
    <property type="term" value="F:RNA binding"/>
    <property type="evidence" value="ECO:0007669"/>
    <property type="project" value="UniProtKB-KW"/>
</dbReference>
<dbReference type="InterPro" id="IPR011545">
    <property type="entry name" value="DEAD/DEAH_box_helicase_dom"/>
</dbReference>
<accession>A0AAW0UVS8</accession>
<evidence type="ECO:0000256" key="3">
    <source>
        <dbReference type="ARBA" id="ARBA00022741"/>
    </source>
</evidence>
<organism evidence="17 18">
    <name type="scientific">Scylla paramamosain</name>
    <name type="common">Mud crab</name>
    <dbReference type="NCBI Taxonomy" id="85552"/>
    <lineage>
        <taxon>Eukaryota</taxon>
        <taxon>Metazoa</taxon>
        <taxon>Ecdysozoa</taxon>
        <taxon>Arthropoda</taxon>
        <taxon>Crustacea</taxon>
        <taxon>Multicrustacea</taxon>
        <taxon>Malacostraca</taxon>
        <taxon>Eumalacostraca</taxon>
        <taxon>Eucarida</taxon>
        <taxon>Decapoda</taxon>
        <taxon>Pleocyemata</taxon>
        <taxon>Brachyura</taxon>
        <taxon>Eubrachyura</taxon>
        <taxon>Portunoidea</taxon>
        <taxon>Portunidae</taxon>
        <taxon>Portuninae</taxon>
        <taxon>Scylla</taxon>
    </lineage>
</organism>
<feature type="region of interest" description="Disordered" evidence="12">
    <location>
        <begin position="608"/>
        <end position="632"/>
    </location>
</feature>
<evidence type="ECO:0000256" key="12">
    <source>
        <dbReference type="SAM" id="MobiDB-lite"/>
    </source>
</evidence>
<dbReference type="PROSITE" id="PS51195">
    <property type="entry name" value="Q_MOTIF"/>
    <property type="match status" value="1"/>
</dbReference>
<evidence type="ECO:0000256" key="11">
    <source>
        <dbReference type="RuleBase" id="RU000492"/>
    </source>
</evidence>
<evidence type="ECO:0000259" key="15">
    <source>
        <dbReference type="PROSITE" id="PS51194"/>
    </source>
</evidence>
<reference evidence="17 18" key="1">
    <citation type="submission" date="2023-03" db="EMBL/GenBank/DDBJ databases">
        <title>High-quality genome of Scylla paramamosain provides insights in environmental adaptation.</title>
        <authorList>
            <person name="Zhang L."/>
        </authorList>
    </citation>
    <scope>NUCLEOTIDE SEQUENCE [LARGE SCALE GENOMIC DNA]</scope>
    <source>
        <strain evidence="17">LZ_2023a</strain>
        <tissue evidence="17">Muscle</tissue>
    </source>
</reference>
<dbReference type="InterPro" id="IPR036875">
    <property type="entry name" value="Znf_CCHC_sf"/>
</dbReference>
<dbReference type="SMART" id="SM00490">
    <property type="entry name" value="HELICc"/>
    <property type="match status" value="1"/>
</dbReference>
<dbReference type="PANTHER" id="PTHR47958">
    <property type="entry name" value="ATP-DEPENDENT RNA HELICASE DBP3"/>
    <property type="match status" value="1"/>
</dbReference>
<dbReference type="SUPFAM" id="SSF57756">
    <property type="entry name" value="Retrovirus zinc finger-like domains"/>
    <property type="match status" value="1"/>
</dbReference>
<dbReference type="InterPro" id="IPR014001">
    <property type="entry name" value="Helicase_ATP-bd"/>
</dbReference>
<dbReference type="InterPro" id="IPR014014">
    <property type="entry name" value="RNA_helicase_DEAD_Q_motif"/>
</dbReference>
<evidence type="ECO:0000256" key="8">
    <source>
        <dbReference type="ARBA" id="ARBA00047984"/>
    </source>
</evidence>
<keyword evidence="9" id="KW-0862">Zinc</keyword>
<feature type="domain" description="CCHC-type" evidence="13">
    <location>
        <begin position="52"/>
        <end position="67"/>
    </location>
</feature>
<dbReference type="InterPro" id="IPR044763">
    <property type="entry name" value="Ded1/Dbp1_DEADc"/>
</dbReference>
<feature type="domain" description="Helicase C-terminal" evidence="15">
    <location>
        <begin position="436"/>
        <end position="583"/>
    </location>
</feature>
<dbReference type="Gene3D" id="4.10.60.10">
    <property type="entry name" value="Zinc finger, CCHC-type"/>
    <property type="match status" value="2"/>
</dbReference>
<feature type="compositionally biased region" description="Gly residues" evidence="12">
    <location>
        <begin position="16"/>
        <end position="25"/>
    </location>
</feature>
<dbReference type="Pfam" id="PF00271">
    <property type="entry name" value="Helicase_C"/>
    <property type="match status" value="1"/>
</dbReference>
<feature type="domain" description="Helicase ATP-binding" evidence="14">
    <location>
        <begin position="225"/>
        <end position="409"/>
    </location>
</feature>
<feature type="compositionally biased region" description="Gly residues" evidence="12">
    <location>
        <begin position="37"/>
        <end position="48"/>
    </location>
</feature>
<protein>
    <recommendedName>
        <fullName evidence="2">RNA helicase</fullName>
        <ecNumber evidence="2">3.6.4.13</ecNumber>
    </recommendedName>
</protein>
<dbReference type="GO" id="GO:0003724">
    <property type="term" value="F:RNA helicase activity"/>
    <property type="evidence" value="ECO:0007669"/>
    <property type="project" value="UniProtKB-EC"/>
</dbReference>
<dbReference type="Gene3D" id="3.40.50.300">
    <property type="entry name" value="P-loop containing nucleotide triphosphate hydrolases"/>
    <property type="match status" value="2"/>
</dbReference>
<evidence type="ECO:0000256" key="7">
    <source>
        <dbReference type="ARBA" id="ARBA00022884"/>
    </source>
</evidence>
<dbReference type="GO" id="GO:0005524">
    <property type="term" value="F:ATP binding"/>
    <property type="evidence" value="ECO:0007669"/>
    <property type="project" value="UniProtKB-KW"/>
</dbReference>
<dbReference type="SUPFAM" id="SSF52540">
    <property type="entry name" value="P-loop containing nucleoside triphosphate hydrolases"/>
    <property type="match status" value="1"/>
</dbReference>
<comment type="caution">
    <text evidence="17">The sequence shown here is derived from an EMBL/GenBank/DDBJ whole genome shotgun (WGS) entry which is preliminary data.</text>
</comment>
<dbReference type="AlphaFoldDB" id="A0AAW0UVS8"/>
<keyword evidence="6 11" id="KW-0067">ATP-binding</keyword>
<dbReference type="SMART" id="SM00487">
    <property type="entry name" value="DEXDc"/>
    <property type="match status" value="1"/>
</dbReference>
<dbReference type="GO" id="GO:0016787">
    <property type="term" value="F:hydrolase activity"/>
    <property type="evidence" value="ECO:0007669"/>
    <property type="project" value="UniProtKB-KW"/>
</dbReference>
<gene>
    <name evidence="17" type="ORF">O3P69_000117</name>
</gene>
<evidence type="ECO:0000256" key="10">
    <source>
        <dbReference type="PROSITE-ProRule" id="PRU00552"/>
    </source>
</evidence>
<keyword evidence="5 11" id="KW-0347">Helicase</keyword>
<evidence type="ECO:0000313" key="17">
    <source>
        <dbReference type="EMBL" id="KAK8403809.1"/>
    </source>
</evidence>
<evidence type="ECO:0000259" key="14">
    <source>
        <dbReference type="PROSITE" id="PS51192"/>
    </source>
</evidence>
<feature type="region of interest" description="Disordered" evidence="12">
    <location>
        <begin position="1"/>
        <end position="48"/>
    </location>
</feature>
<evidence type="ECO:0000259" key="13">
    <source>
        <dbReference type="PROSITE" id="PS50158"/>
    </source>
</evidence>
<feature type="domain" description="CCHC-type" evidence="13">
    <location>
        <begin position="96"/>
        <end position="111"/>
    </location>
</feature>
<evidence type="ECO:0000256" key="4">
    <source>
        <dbReference type="ARBA" id="ARBA00022801"/>
    </source>
</evidence>
<dbReference type="Pfam" id="PF00270">
    <property type="entry name" value="DEAD"/>
    <property type="match status" value="1"/>
</dbReference>
<keyword evidence="9" id="KW-0479">Metal-binding</keyword>
<dbReference type="CDD" id="cd18787">
    <property type="entry name" value="SF2_C_DEAD"/>
    <property type="match status" value="1"/>
</dbReference>
<dbReference type="Pfam" id="PF00098">
    <property type="entry name" value="zf-CCHC"/>
    <property type="match status" value="2"/>
</dbReference>
<dbReference type="InterPro" id="IPR027417">
    <property type="entry name" value="P-loop_NTPase"/>
</dbReference>
<feature type="domain" description="DEAD-box RNA helicase Q" evidence="16">
    <location>
        <begin position="194"/>
        <end position="222"/>
    </location>
</feature>
<dbReference type="Proteomes" id="UP001487740">
    <property type="component" value="Unassembled WGS sequence"/>
</dbReference>
<keyword evidence="7" id="KW-0694">RNA-binding</keyword>
<evidence type="ECO:0000256" key="1">
    <source>
        <dbReference type="ARBA" id="ARBA00010132"/>
    </source>
</evidence>
<evidence type="ECO:0000256" key="2">
    <source>
        <dbReference type="ARBA" id="ARBA00012552"/>
    </source>
</evidence>
<dbReference type="EC" id="3.6.4.13" evidence="2"/>
<comment type="similarity">
    <text evidence="1">Belongs to the DEAD box helicase family. DDX4/VASA subfamily.</text>
</comment>
<feature type="region of interest" description="Disordered" evidence="12">
    <location>
        <begin position="107"/>
        <end position="152"/>
    </location>
</feature>
<dbReference type="PROSITE" id="PS51194">
    <property type="entry name" value="HELICASE_CTER"/>
    <property type="match status" value="1"/>
</dbReference>
<dbReference type="InterPro" id="IPR001650">
    <property type="entry name" value="Helicase_C-like"/>
</dbReference>
<feature type="compositionally biased region" description="Basic and acidic residues" evidence="12">
    <location>
        <begin position="107"/>
        <end position="123"/>
    </location>
</feature>
<evidence type="ECO:0000256" key="5">
    <source>
        <dbReference type="ARBA" id="ARBA00022806"/>
    </source>
</evidence>
<dbReference type="PROSITE" id="PS50158">
    <property type="entry name" value="ZF_CCHC"/>
    <property type="match status" value="2"/>
</dbReference>
<proteinExistence type="inferred from homology"/>
<keyword evidence="18" id="KW-1185">Reference proteome</keyword>
<keyword evidence="9" id="KW-0863">Zinc-finger</keyword>
<name>A0AAW0UVS8_SCYPA</name>
<evidence type="ECO:0000313" key="18">
    <source>
        <dbReference type="Proteomes" id="UP001487740"/>
    </source>
</evidence>
<dbReference type="CDD" id="cd17967">
    <property type="entry name" value="DEADc_DDX3_DDX4"/>
    <property type="match status" value="1"/>
</dbReference>
<comment type="catalytic activity">
    <reaction evidence="8">
        <text>ATP + H2O = ADP + phosphate + H(+)</text>
        <dbReference type="Rhea" id="RHEA:13065"/>
        <dbReference type="ChEBI" id="CHEBI:15377"/>
        <dbReference type="ChEBI" id="CHEBI:15378"/>
        <dbReference type="ChEBI" id="CHEBI:30616"/>
        <dbReference type="ChEBI" id="CHEBI:43474"/>
        <dbReference type="ChEBI" id="CHEBI:456216"/>
        <dbReference type="EC" id="3.6.4.13"/>
    </reaction>
</comment>
<dbReference type="FunFam" id="3.40.50.300:FF:000008">
    <property type="entry name" value="ATP-dependent RNA helicase RhlB"/>
    <property type="match status" value="1"/>
</dbReference>
<dbReference type="GO" id="GO:0008270">
    <property type="term" value="F:zinc ion binding"/>
    <property type="evidence" value="ECO:0007669"/>
    <property type="project" value="UniProtKB-KW"/>
</dbReference>
<feature type="compositionally biased region" description="Basic residues" evidence="12">
    <location>
        <begin position="26"/>
        <end position="36"/>
    </location>
</feature>
<dbReference type="FunFam" id="3.40.50.300:FF:000397">
    <property type="entry name" value="Probable ATP-dependent RNA helicase DDX4"/>
    <property type="match status" value="1"/>
</dbReference>
<dbReference type="SMART" id="SM00343">
    <property type="entry name" value="ZnF_C2HC"/>
    <property type="match status" value="2"/>
</dbReference>
<keyword evidence="4 11" id="KW-0378">Hydrolase</keyword>
<evidence type="ECO:0000256" key="6">
    <source>
        <dbReference type="ARBA" id="ARBA00022840"/>
    </source>
</evidence>
<evidence type="ECO:0000259" key="16">
    <source>
        <dbReference type="PROSITE" id="PS51195"/>
    </source>
</evidence>
<dbReference type="EMBL" id="JARAKH010000005">
    <property type="protein sequence ID" value="KAK8403809.1"/>
    <property type="molecule type" value="Genomic_DNA"/>
</dbReference>